<feature type="compositionally biased region" description="Basic residues" evidence="2">
    <location>
        <begin position="234"/>
        <end position="244"/>
    </location>
</feature>
<accession>A0A8S1CLI9</accession>
<feature type="coiled-coil region" evidence="1">
    <location>
        <begin position="89"/>
        <end position="145"/>
    </location>
</feature>
<evidence type="ECO:0000313" key="4">
    <source>
        <dbReference type="Proteomes" id="UP000494165"/>
    </source>
</evidence>
<proteinExistence type="predicted"/>
<evidence type="ECO:0000256" key="2">
    <source>
        <dbReference type="SAM" id="MobiDB-lite"/>
    </source>
</evidence>
<feature type="region of interest" description="Disordered" evidence="2">
    <location>
        <begin position="230"/>
        <end position="269"/>
    </location>
</feature>
<comment type="caution">
    <text evidence="3">The sequence shown here is derived from an EMBL/GenBank/DDBJ whole genome shotgun (WGS) entry which is preliminary data.</text>
</comment>
<feature type="compositionally biased region" description="Basic and acidic residues" evidence="2">
    <location>
        <begin position="245"/>
        <end position="269"/>
    </location>
</feature>
<keyword evidence="1" id="KW-0175">Coiled coil</keyword>
<dbReference type="EMBL" id="CADEPI010000023">
    <property type="protein sequence ID" value="CAB3366143.1"/>
    <property type="molecule type" value="Genomic_DNA"/>
</dbReference>
<feature type="compositionally biased region" description="Basic and acidic residues" evidence="2">
    <location>
        <begin position="519"/>
        <end position="554"/>
    </location>
</feature>
<feature type="region of interest" description="Disordered" evidence="2">
    <location>
        <begin position="517"/>
        <end position="566"/>
    </location>
</feature>
<organism evidence="3 4">
    <name type="scientific">Cloeon dipterum</name>
    <dbReference type="NCBI Taxonomy" id="197152"/>
    <lineage>
        <taxon>Eukaryota</taxon>
        <taxon>Metazoa</taxon>
        <taxon>Ecdysozoa</taxon>
        <taxon>Arthropoda</taxon>
        <taxon>Hexapoda</taxon>
        <taxon>Insecta</taxon>
        <taxon>Pterygota</taxon>
        <taxon>Palaeoptera</taxon>
        <taxon>Ephemeroptera</taxon>
        <taxon>Pisciforma</taxon>
        <taxon>Baetidae</taxon>
        <taxon>Cloeon</taxon>
    </lineage>
</organism>
<evidence type="ECO:0000256" key="1">
    <source>
        <dbReference type="SAM" id="Coils"/>
    </source>
</evidence>
<evidence type="ECO:0000313" key="3">
    <source>
        <dbReference type="EMBL" id="CAB3366143.1"/>
    </source>
</evidence>
<reference evidence="3 4" key="1">
    <citation type="submission" date="2020-04" db="EMBL/GenBank/DDBJ databases">
        <authorList>
            <person name="Alioto T."/>
            <person name="Alioto T."/>
            <person name="Gomez Garrido J."/>
        </authorList>
    </citation>
    <scope>NUCLEOTIDE SEQUENCE [LARGE SCALE GENOMIC DNA]</scope>
</reference>
<feature type="compositionally biased region" description="Basic residues" evidence="2">
    <location>
        <begin position="38"/>
        <end position="50"/>
    </location>
</feature>
<dbReference type="AlphaFoldDB" id="A0A8S1CLI9"/>
<feature type="compositionally biased region" description="Basic and acidic residues" evidence="2">
    <location>
        <begin position="1"/>
        <end position="13"/>
    </location>
</feature>
<gene>
    <name evidence="3" type="ORF">CLODIP_2_CD16199</name>
</gene>
<dbReference type="Proteomes" id="UP000494165">
    <property type="component" value="Unassembled WGS sequence"/>
</dbReference>
<keyword evidence="4" id="KW-1185">Reference proteome</keyword>
<feature type="coiled-coil region" evidence="1">
    <location>
        <begin position="358"/>
        <end position="400"/>
    </location>
</feature>
<feature type="region of interest" description="Disordered" evidence="2">
    <location>
        <begin position="1"/>
        <end position="64"/>
    </location>
</feature>
<feature type="coiled-coil region" evidence="1">
    <location>
        <begin position="437"/>
        <end position="464"/>
    </location>
</feature>
<protein>
    <submittedName>
        <fullName evidence="3">Uncharacterized protein</fullName>
    </submittedName>
</protein>
<name>A0A8S1CLI9_9INSE</name>
<sequence>METESDHGSRPDEAGDEFGPAQEAPMLEQRKSQVAPMGRRKSSLGSRRRSMAAEEMRLEEEEVSRQMKGINMMEDSFKNKWVKALETHKEDFRVRMEKERLEREEMERNKSLVQEVRAHRDQKKVMSMQANIEEKKGQVEEFKKRRVTIVEKAKKEEMIECLNKRKWIIMMRALRNLQKTKKQELEEERKREFSVQMERHNSIKERMDQRREEQRKSQVEWVHKLSTIKEQKKVEKKRRKKRQHPPTESENRFKRMQREAKMRARREEMRKKKLEQELLAEKRKRYIRELARRAEVDARLDYLRKSQELNDFRQAVAMDRVRREFEAKVAVQKAEKLFSEKMVTMLKENDKYLKKLREKALREKKKKASELKVQLETTRRLEVAERVEQHQKLVRRLAEEKGRQLADEEVKFLKEQEEQKEYNRWVSEQHHRKALILRKQARIRECLRRQAAREQQQLKKMKELDRRATTLKNIEFLTVNKKEPLSETVSTEAGEEVRRQVIRLQRQHHRLLRQQALQRKADQGAEVRKELAEERGKYSEERGAELQEKKERKALVTRPAQKIAWR</sequence>